<proteinExistence type="predicted"/>
<dbReference type="NCBIfam" id="TIGR03083">
    <property type="entry name" value="maleylpyruvate isomerase family mycothiol-dependent enzyme"/>
    <property type="match status" value="1"/>
</dbReference>
<accession>A0A6P2C343</accession>
<dbReference type="InterPro" id="IPR017517">
    <property type="entry name" value="Maleyloyr_isom"/>
</dbReference>
<organism evidence="2 3">
    <name type="scientific">Trebonia kvetii</name>
    <dbReference type="NCBI Taxonomy" id="2480626"/>
    <lineage>
        <taxon>Bacteria</taxon>
        <taxon>Bacillati</taxon>
        <taxon>Actinomycetota</taxon>
        <taxon>Actinomycetes</taxon>
        <taxon>Streptosporangiales</taxon>
        <taxon>Treboniaceae</taxon>
        <taxon>Trebonia</taxon>
    </lineage>
</organism>
<reference evidence="2 3" key="1">
    <citation type="submission" date="2018-11" db="EMBL/GenBank/DDBJ databases">
        <title>Trebonia kvetii gen.nov., sp.nov., a novel acidophilic actinobacterium, and proposal of the new actinobacterial family Treboniaceae fam. nov.</title>
        <authorList>
            <person name="Rapoport D."/>
            <person name="Sagova-Mareckova M."/>
            <person name="Sedlacek I."/>
            <person name="Provaznik J."/>
            <person name="Kralova S."/>
            <person name="Pavlinic D."/>
            <person name="Benes V."/>
            <person name="Kopecky J."/>
        </authorList>
    </citation>
    <scope>NUCLEOTIDE SEQUENCE [LARGE SCALE GENOMIC DNA]</scope>
    <source>
        <strain evidence="2 3">15Tr583</strain>
    </source>
</reference>
<feature type="domain" description="Mycothiol-dependent maleylpyruvate isomerase metal-binding" evidence="1">
    <location>
        <begin position="14"/>
        <end position="149"/>
    </location>
</feature>
<keyword evidence="2" id="KW-0670">Pyruvate</keyword>
<keyword evidence="3" id="KW-1185">Reference proteome</keyword>
<dbReference type="GO" id="GO:0046872">
    <property type="term" value="F:metal ion binding"/>
    <property type="evidence" value="ECO:0007669"/>
    <property type="project" value="InterPro"/>
</dbReference>
<dbReference type="Gene3D" id="1.20.120.450">
    <property type="entry name" value="dinb family like domain"/>
    <property type="match status" value="1"/>
</dbReference>
<protein>
    <submittedName>
        <fullName evidence="2">Maleylpyruvate isomerase family mycothiol-dependent enzyme</fullName>
    </submittedName>
</protein>
<dbReference type="OrthoDB" id="3213691at2"/>
<gene>
    <name evidence="2" type="ORF">EAS64_09700</name>
</gene>
<dbReference type="GO" id="GO:0016853">
    <property type="term" value="F:isomerase activity"/>
    <property type="evidence" value="ECO:0007669"/>
    <property type="project" value="UniProtKB-KW"/>
</dbReference>
<dbReference type="RefSeq" id="WP_145852611.1">
    <property type="nucleotide sequence ID" value="NZ_RPFW01000002.1"/>
</dbReference>
<name>A0A6P2C343_9ACTN</name>
<evidence type="ECO:0000313" key="2">
    <source>
        <dbReference type="EMBL" id="TVZ04905.1"/>
    </source>
</evidence>
<sequence length="258" mass="27315">MATVTDATPWLRAVRASHDRLAGIVAGLDAETLRKRSYDTDWSIADVLSHLGSGAEISAMYVNAGVTGGDPPSQDAFKPIWDTWNARSPEDQAARSVEANEVLVAKLESLTPQQHETFRVTMFGAMSMDLAGVLGMRLSEHAVHTWDVAVALDPSARIAPDAVDLLIDQLPRMTGFMGKKASAPVTVAVTTTSPDRALTLDTGGVTLGPATADEIPGASLTLPAEAFVRLIYGRLGNDAEVTASGVTLTELRTVFPGF</sequence>
<dbReference type="Pfam" id="PF11716">
    <property type="entry name" value="MDMPI_N"/>
    <property type="match status" value="1"/>
</dbReference>
<comment type="caution">
    <text evidence="2">The sequence shown here is derived from an EMBL/GenBank/DDBJ whole genome shotgun (WGS) entry which is preliminary data.</text>
</comment>
<dbReference type="SUPFAM" id="SSF109854">
    <property type="entry name" value="DinB/YfiT-like putative metalloenzymes"/>
    <property type="match status" value="1"/>
</dbReference>
<evidence type="ECO:0000313" key="3">
    <source>
        <dbReference type="Proteomes" id="UP000460272"/>
    </source>
</evidence>
<dbReference type="InterPro" id="IPR034660">
    <property type="entry name" value="DinB/YfiT-like"/>
</dbReference>
<keyword evidence="2" id="KW-0413">Isomerase</keyword>
<dbReference type="EMBL" id="RPFW01000002">
    <property type="protein sequence ID" value="TVZ04905.1"/>
    <property type="molecule type" value="Genomic_DNA"/>
</dbReference>
<evidence type="ECO:0000259" key="1">
    <source>
        <dbReference type="Pfam" id="PF11716"/>
    </source>
</evidence>
<dbReference type="InterPro" id="IPR024344">
    <property type="entry name" value="MDMPI_metal-binding"/>
</dbReference>
<dbReference type="AlphaFoldDB" id="A0A6P2C343"/>
<dbReference type="Proteomes" id="UP000460272">
    <property type="component" value="Unassembled WGS sequence"/>
</dbReference>